<dbReference type="GO" id="GO:0000160">
    <property type="term" value="P:phosphorelay signal transduction system"/>
    <property type="evidence" value="ECO:0007669"/>
    <property type="project" value="UniProtKB-UniRule"/>
</dbReference>
<keyword evidence="10 15" id="KW-0805">Transcription regulation</keyword>
<organism evidence="19 20">
    <name type="scientific">Aceticella autotrophica</name>
    <dbReference type="NCBI Taxonomy" id="2755338"/>
    <lineage>
        <taxon>Bacteria</taxon>
        <taxon>Bacillati</taxon>
        <taxon>Bacillota</taxon>
        <taxon>Clostridia</taxon>
        <taxon>Thermoanaerobacterales</taxon>
        <taxon>Thermoanaerobacteraceae</taxon>
        <taxon>Aceticella</taxon>
    </lineage>
</organism>
<proteinExistence type="predicted"/>
<dbReference type="InterPro" id="IPR012052">
    <property type="entry name" value="Spore_0_A"/>
</dbReference>
<evidence type="ECO:0000256" key="13">
    <source>
        <dbReference type="ARBA" id="ARBA00023163"/>
    </source>
</evidence>
<comment type="cofactor">
    <cofactor evidence="15 16">
        <name>Ca(2+)</name>
        <dbReference type="ChEBI" id="CHEBI:29108"/>
    </cofactor>
    <text evidence="15 16">Binds 1 Ca(2+) ion per subunit.</text>
</comment>
<dbReference type="Proteomes" id="UP000671913">
    <property type="component" value="Chromosome"/>
</dbReference>
<dbReference type="NCBIfam" id="TIGR02875">
    <property type="entry name" value="spore_0_A"/>
    <property type="match status" value="1"/>
</dbReference>
<evidence type="ECO:0000313" key="19">
    <source>
        <dbReference type="EMBL" id="QSZ26498.1"/>
    </source>
</evidence>
<evidence type="ECO:0000256" key="2">
    <source>
        <dbReference type="ARBA" id="ARBA00018672"/>
    </source>
</evidence>
<dbReference type="GO" id="GO:0042173">
    <property type="term" value="P:regulation of sporulation resulting in formation of a cellular spore"/>
    <property type="evidence" value="ECO:0007669"/>
    <property type="project" value="InterPro"/>
</dbReference>
<accession>A0A974Y768</accession>
<keyword evidence="6 15" id="KW-0479">Metal-binding</keyword>
<name>A0A974Y768_9THEO</name>
<dbReference type="GO" id="GO:0003677">
    <property type="term" value="F:DNA binding"/>
    <property type="evidence" value="ECO:0007669"/>
    <property type="project" value="UniProtKB-KW"/>
</dbReference>
<comment type="function">
    <text evidence="14 15">May play the central regulatory role in sporulation. It may be an element of the effector pathway responsible for the activation of sporulation genes in response to nutritional stress. Spo0A may act in concert with spo0H (a sigma factor) to control the expression of some genes that are critical to the sporulation process.</text>
</comment>
<keyword evidence="4 15" id="KW-0678">Repressor</keyword>
<dbReference type="GO" id="GO:0051606">
    <property type="term" value="P:detection of stimulus"/>
    <property type="evidence" value="ECO:0007669"/>
    <property type="project" value="UniProtKB-UniRule"/>
</dbReference>
<dbReference type="SUPFAM" id="SSF46894">
    <property type="entry name" value="C-terminal effector domain of the bipartite response regulators"/>
    <property type="match status" value="1"/>
</dbReference>
<dbReference type="GO" id="GO:0005509">
    <property type="term" value="F:calcium ion binding"/>
    <property type="evidence" value="ECO:0007669"/>
    <property type="project" value="UniProtKB-UniRule"/>
</dbReference>
<evidence type="ECO:0000256" key="4">
    <source>
        <dbReference type="ARBA" id="ARBA00022491"/>
    </source>
</evidence>
<keyword evidence="8 15" id="KW-0749">Sporulation</keyword>
<dbReference type="SMART" id="SM00448">
    <property type="entry name" value="REC"/>
    <property type="match status" value="1"/>
</dbReference>
<evidence type="ECO:0000256" key="15">
    <source>
        <dbReference type="PIRNR" id="PIRNR002937"/>
    </source>
</evidence>
<evidence type="ECO:0000256" key="5">
    <source>
        <dbReference type="ARBA" id="ARBA00022553"/>
    </source>
</evidence>
<sequence length="260" mass="29305">MLKKIKIGISDDNKEFCNILFDYLSSKDNIEILGTANDGNQTLELIKNSEPDLLILDIIMPYLDGIGVLEKLNELNVKRPRIIILSAVGQEKITQKAINLGADYYILKPFDLEILSKRIVEIMDIETDVVSKAVMPVISSKKDTDIETLITKVIHDVGIPAHIKGYSYLRDAITLVMDDIEYLNSVTKLLYPKIAEKYDTTPSRVERAIRHAIEVAWSRGKVDVLNELFAYTIDEKRGKPTNSEFIALIADKLRLGLKAS</sequence>
<keyword evidence="11 15" id="KW-0238">DNA-binding</keyword>
<evidence type="ECO:0000256" key="7">
    <source>
        <dbReference type="ARBA" id="ARBA00022837"/>
    </source>
</evidence>
<evidence type="ECO:0000256" key="11">
    <source>
        <dbReference type="ARBA" id="ARBA00023125"/>
    </source>
</evidence>
<dbReference type="Gene3D" id="3.40.50.2300">
    <property type="match status" value="1"/>
</dbReference>
<keyword evidence="3 15" id="KW-0963">Cytoplasm</keyword>
<evidence type="ECO:0000256" key="8">
    <source>
        <dbReference type="ARBA" id="ARBA00022969"/>
    </source>
</evidence>
<dbReference type="Pfam" id="PF08769">
    <property type="entry name" value="Spo0A_C"/>
    <property type="match status" value="1"/>
</dbReference>
<protein>
    <recommendedName>
        <fullName evidence="2 15">Stage 0 sporulation protein A homolog</fullName>
    </recommendedName>
</protein>
<evidence type="ECO:0000256" key="10">
    <source>
        <dbReference type="ARBA" id="ARBA00023015"/>
    </source>
</evidence>
<evidence type="ECO:0000256" key="16">
    <source>
        <dbReference type="PIRSR" id="PIRSR002937-1"/>
    </source>
</evidence>
<evidence type="ECO:0000256" key="14">
    <source>
        <dbReference type="ARBA" id="ARBA00024867"/>
    </source>
</evidence>
<evidence type="ECO:0000256" key="1">
    <source>
        <dbReference type="ARBA" id="ARBA00004496"/>
    </source>
</evidence>
<dbReference type="InterPro" id="IPR036388">
    <property type="entry name" value="WH-like_DNA-bd_sf"/>
</dbReference>
<evidence type="ECO:0000256" key="12">
    <source>
        <dbReference type="ARBA" id="ARBA00023159"/>
    </source>
</evidence>
<keyword evidence="20" id="KW-1185">Reference proteome</keyword>
<dbReference type="InterPro" id="IPR014879">
    <property type="entry name" value="Spo0A_C"/>
</dbReference>
<evidence type="ECO:0000256" key="3">
    <source>
        <dbReference type="ARBA" id="ARBA00022490"/>
    </source>
</evidence>
<dbReference type="PANTHER" id="PTHR43228:SF5">
    <property type="entry name" value="STAGE 0 SPORULATION PROTEIN A"/>
    <property type="match status" value="1"/>
</dbReference>
<dbReference type="InterPro" id="IPR052048">
    <property type="entry name" value="ST_Response_Regulator"/>
</dbReference>
<dbReference type="InterPro" id="IPR016032">
    <property type="entry name" value="Sig_transdc_resp-reg_C-effctor"/>
</dbReference>
<dbReference type="AlphaFoldDB" id="A0A974Y768"/>
<dbReference type="PROSITE" id="PS50110">
    <property type="entry name" value="RESPONSE_REGULATORY"/>
    <property type="match status" value="1"/>
</dbReference>
<keyword evidence="5 17" id="KW-0597">Phosphoprotein</keyword>
<dbReference type="GO" id="GO:0005737">
    <property type="term" value="C:cytoplasm"/>
    <property type="evidence" value="ECO:0007669"/>
    <property type="project" value="UniProtKB-SubCell"/>
</dbReference>
<feature type="modified residue" description="4-aspartylphosphate" evidence="17">
    <location>
        <position position="57"/>
    </location>
</feature>
<dbReference type="GO" id="GO:0003700">
    <property type="term" value="F:DNA-binding transcription factor activity"/>
    <property type="evidence" value="ECO:0007669"/>
    <property type="project" value="InterPro"/>
</dbReference>
<dbReference type="KEGG" id="aaut:ACETAC_06130"/>
<dbReference type="InterPro" id="IPR011006">
    <property type="entry name" value="CheY-like_superfamily"/>
</dbReference>
<keyword evidence="13 15" id="KW-0804">Transcription</keyword>
<feature type="binding site" evidence="16">
    <location>
        <position position="57"/>
    </location>
    <ligand>
        <name>Ca(2+)</name>
        <dbReference type="ChEBI" id="CHEBI:29108"/>
    </ligand>
</feature>
<dbReference type="EMBL" id="CP060096">
    <property type="protein sequence ID" value="QSZ26498.1"/>
    <property type="molecule type" value="Genomic_DNA"/>
</dbReference>
<feature type="binding site" evidence="16">
    <location>
        <position position="12"/>
    </location>
    <ligand>
        <name>Ca(2+)</name>
        <dbReference type="ChEBI" id="CHEBI:29108"/>
    </ligand>
</feature>
<keyword evidence="12 15" id="KW-0010">Activator</keyword>
<evidence type="ECO:0000259" key="18">
    <source>
        <dbReference type="PROSITE" id="PS50110"/>
    </source>
</evidence>
<evidence type="ECO:0000256" key="6">
    <source>
        <dbReference type="ARBA" id="ARBA00022723"/>
    </source>
</evidence>
<keyword evidence="9 15" id="KW-0902">Two-component regulatory system</keyword>
<dbReference type="GO" id="GO:0030435">
    <property type="term" value="P:sporulation resulting in formation of a cellular spore"/>
    <property type="evidence" value="ECO:0007669"/>
    <property type="project" value="UniProtKB-UniRule"/>
</dbReference>
<reference evidence="19" key="1">
    <citation type="submission" date="2020-08" db="EMBL/GenBank/DDBJ databases">
        <title>Genomic insights into the carbon and energy metabolism of the first obligate autotrophic acetogenic bacterium Aceticella autotrophica gen. nov., sp. nov.</title>
        <authorList>
            <person name="Toshchakov S.V."/>
            <person name="Elcheninov A.G."/>
            <person name="Kublanov I.V."/>
            <person name="Frolov E.N."/>
            <person name="Lebedinsky A.V."/>
        </authorList>
    </citation>
    <scope>NUCLEOTIDE SEQUENCE</scope>
    <source>
        <strain evidence="19">3443-3Ac</strain>
    </source>
</reference>
<comment type="subcellular location">
    <subcellularLocation>
        <location evidence="1 15">Cytoplasm</location>
    </subcellularLocation>
</comment>
<dbReference type="PANTHER" id="PTHR43228">
    <property type="entry name" value="TWO-COMPONENT RESPONSE REGULATOR"/>
    <property type="match status" value="1"/>
</dbReference>
<dbReference type="CDD" id="cd17561">
    <property type="entry name" value="REC_Spo0A"/>
    <property type="match status" value="1"/>
</dbReference>
<feature type="domain" description="Response regulatory" evidence="18">
    <location>
        <begin position="6"/>
        <end position="123"/>
    </location>
</feature>
<evidence type="ECO:0000313" key="20">
    <source>
        <dbReference type="Proteomes" id="UP000671913"/>
    </source>
</evidence>
<evidence type="ECO:0000256" key="17">
    <source>
        <dbReference type="PROSITE-ProRule" id="PRU00169"/>
    </source>
</evidence>
<evidence type="ECO:0000256" key="9">
    <source>
        <dbReference type="ARBA" id="ARBA00023012"/>
    </source>
</evidence>
<dbReference type="Pfam" id="PF00072">
    <property type="entry name" value="Response_reg"/>
    <property type="match status" value="1"/>
</dbReference>
<gene>
    <name evidence="19" type="primary">spo0A</name>
    <name evidence="19" type="ORF">ACETAC_06130</name>
</gene>
<keyword evidence="7 15" id="KW-0106">Calcium</keyword>
<dbReference type="SUPFAM" id="SSF52172">
    <property type="entry name" value="CheY-like"/>
    <property type="match status" value="1"/>
</dbReference>
<dbReference type="PIRSF" id="PIRSF002937">
    <property type="entry name" value="Res_reg_Spo0A"/>
    <property type="match status" value="1"/>
</dbReference>
<dbReference type="RefSeq" id="WP_284679172.1">
    <property type="nucleotide sequence ID" value="NZ_CP060096.1"/>
</dbReference>
<feature type="binding site" evidence="16">
    <location>
        <position position="11"/>
    </location>
    <ligand>
        <name>Ca(2+)</name>
        <dbReference type="ChEBI" id="CHEBI:29108"/>
    </ligand>
</feature>
<dbReference type="InterPro" id="IPR001789">
    <property type="entry name" value="Sig_transdc_resp-reg_receiver"/>
</dbReference>
<dbReference type="Gene3D" id="1.10.10.10">
    <property type="entry name" value="Winged helix-like DNA-binding domain superfamily/Winged helix DNA-binding domain"/>
    <property type="match status" value="1"/>
</dbReference>